<dbReference type="Pfam" id="PF02686">
    <property type="entry name" value="GatC"/>
    <property type="match status" value="1"/>
</dbReference>
<dbReference type="PANTHER" id="PTHR15004">
    <property type="entry name" value="GLUTAMYL-TRNA(GLN) AMIDOTRANSFERASE SUBUNIT C, MITOCHONDRIAL"/>
    <property type="match status" value="1"/>
</dbReference>
<reference evidence="7 8" key="1">
    <citation type="journal article" date="2015" name="Genome Announc.">
        <title>Expanding the biotechnology potential of lactobacilli through comparative genomics of 213 strains and associated genera.</title>
        <authorList>
            <person name="Sun Z."/>
            <person name="Harris H.M."/>
            <person name="McCann A."/>
            <person name="Guo C."/>
            <person name="Argimon S."/>
            <person name="Zhang W."/>
            <person name="Yang X."/>
            <person name="Jeffery I.B."/>
            <person name="Cooney J.C."/>
            <person name="Kagawa T.F."/>
            <person name="Liu W."/>
            <person name="Song Y."/>
            <person name="Salvetti E."/>
            <person name="Wrobel A."/>
            <person name="Rasinkangas P."/>
            <person name="Parkhill J."/>
            <person name="Rea M.C."/>
            <person name="O'Sullivan O."/>
            <person name="Ritari J."/>
            <person name="Douillard F.P."/>
            <person name="Paul Ross R."/>
            <person name="Yang R."/>
            <person name="Briner A.E."/>
            <person name="Felis G.E."/>
            <person name="de Vos W.M."/>
            <person name="Barrangou R."/>
            <person name="Klaenhammer T.R."/>
            <person name="Caufield P.W."/>
            <person name="Cui Y."/>
            <person name="Zhang H."/>
            <person name="O'Toole P.W."/>
        </authorList>
    </citation>
    <scope>NUCLEOTIDE SEQUENCE [LARGE SCALE GENOMIC DNA]</scope>
    <source>
        <strain evidence="7 8">DSM 15945</strain>
    </source>
</reference>
<dbReference type="EMBL" id="AZFJ01000044">
    <property type="protein sequence ID" value="KRL86530.1"/>
    <property type="molecule type" value="Genomic_DNA"/>
</dbReference>
<evidence type="ECO:0000313" key="8">
    <source>
        <dbReference type="Proteomes" id="UP000051922"/>
    </source>
</evidence>
<keyword evidence="6" id="KW-0648">Protein biosynthesis</keyword>
<dbReference type="GO" id="GO:0006450">
    <property type="term" value="P:regulation of translational fidelity"/>
    <property type="evidence" value="ECO:0007669"/>
    <property type="project" value="InterPro"/>
</dbReference>
<dbReference type="GO" id="GO:0070681">
    <property type="term" value="P:glutaminyl-tRNAGln biosynthesis via transamidation"/>
    <property type="evidence" value="ECO:0007669"/>
    <property type="project" value="TreeGrafter"/>
</dbReference>
<evidence type="ECO:0000256" key="2">
    <source>
        <dbReference type="ARBA" id="ARBA00011123"/>
    </source>
</evidence>
<dbReference type="SUPFAM" id="SSF141000">
    <property type="entry name" value="Glu-tRNAGln amidotransferase C subunit"/>
    <property type="match status" value="1"/>
</dbReference>
<proteinExistence type="inferred from homology"/>
<comment type="caution">
    <text evidence="7">The sequence shown here is derived from an EMBL/GenBank/DDBJ whole genome shotgun (WGS) entry which is preliminary data.</text>
</comment>
<dbReference type="RefSeq" id="WP_054648744.1">
    <property type="nucleotide sequence ID" value="NZ_AZFJ01000044.1"/>
</dbReference>
<sequence length="98" mass="10931">MITKESVAHVAGLAKLQFTDEELQHFTGQLDEILNMVDQLSEVDTEDVPVTTQNVVLENVLRADEATMVTPRAELMRNVPTEKDGLIQVPAIIDKEED</sequence>
<comment type="similarity">
    <text evidence="1 6">Belongs to the GatC family.</text>
</comment>
<dbReference type="HAMAP" id="MF_00122">
    <property type="entry name" value="GatC"/>
    <property type="match status" value="1"/>
</dbReference>
<evidence type="ECO:0000256" key="1">
    <source>
        <dbReference type="ARBA" id="ARBA00010757"/>
    </source>
</evidence>
<dbReference type="OrthoDB" id="9813938at2"/>
<dbReference type="EC" id="6.3.5.-" evidence="6"/>
<comment type="subunit">
    <text evidence="2 6">Heterotrimer of A, B and C subunits.</text>
</comment>
<dbReference type="GO" id="GO:0050567">
    <property type="term" value="F:glutaminyl-tRNA synthase (glutamine-hydrolyzing) activity"/>
    <property type="evidence" value="ECO:0007669"/>
    <property type="project" value="UniProtKB-UniRule"/>
</dbReference>
<evidence type="ECO:0000256" key="5">
    <source>
        <dbReference type="ARBA" id="ARBA00047913"/>
    </source>
</evidence>
<keyword evidence="6" id="KW-0067">ATP-binding</keyword>
<name>A0A0R1U6A6_9LACO</name>
<dbReference type="GO" id="GO:0006412">
    <property type="term" value="P:translation"/>
    <property type="evidence" value="ECO:0007669"/>
    <property type="project" value="UniProtKB-UniRule"/>
</dbReference>
<dbReference type="NCBIfam" id="TIGR00135">
    <property type="entry name" value="gatC"/>
    <property type="match status" value="1"/>
</dbReference>
<dbReference type="PATRIC" id="fig|1423783.4.peg.807"/>
<dbReference type="Gene3D" id="1.10.20.60">
    <property type="entry name" value="Glu-tRNAGln amidotransferase C subunit, N-terminal domain"/>
    <property type="match status" value="1"/>
</dbReference>
<dbReference type="STRING" id="1423783.FC50_GL000779"/>
<dbReference type="GO" id="GO:0050566">
    <property type="term" value="F:asparaginyl-tRNA synthase (glutamine-hydrolyzing) activity"/>
    <property type="evidence" value="ECO:0007669"/>
    <property type="project" value="RHEA"/>
</dbReference>
<dbReference type="InterPro" id="IPR003837">
    <property type="entry name" value="GatC"/>
</dbReference>
<dbReference type="InterPro" id="IPR036113">
    <property type="entry name" value="Asp/Glu-ADT_sf_sub_c"/>
</dbReference>
<organism evidence="7 8">
    <name type="scientific">Lacticaseibacillus pantheris DSM 15945 = JCM 12539 = NBRC 106106</name>
    <dbReference type="NCBI Taxonomy" id="1423783"/>
    <lineage>
        <taxon>Bacteria</taxon>
        <taxon>Bacillati</taxon>
        <taxon>Bacillota</taxon>
        <taxon>Bacilli</taxon>
        <taxon>Lactobacillales</taxon>
        <taxon>Lactobacillaceae</taxon>
        <taxon>Lacticaseibacillus</taxon>
    </lineage>
</organism>
<gene>
    <name evidence="6" type="primary">gatC</name>
    <name evidence="7" type="ORF">FC50_GL000779</name>
</gene>
<comment type="function">
    <text evidence="3 6">Allows the formation of correctly charged Asn-tRNA(Asn) or Gln-tRNA(Gln) through the transamidation of misacylated Asp-tRNA(Asn) or Glu-tRNA(Gln) in organisms which lack either or both of asparaginyl-tRNA or glutaminyl-tRNA synthetases. The reaction takes place in the presence of glutamine and ATP through an activated phospho-Asp-tRNA(Asn) or phospho-Glu-tRNA(Gln).</text>
</comment>
<comment type="catalytic activity">
    <reaction evidence="5 6">
        <text>L-glutamyl-tRNA(Gln) + L-glutamine + ATP + H2O = L-glutaminyl-tRNA(Gln) + L-glutamate + ADP + phosphate + H(+)</text>
        <dbReference type="Rhea" id="RHEA:17521"/>
        <dbReference type="Rhea" id="RHEA-COMP:9681"/>
        <dbReference type="Rhea" id="RHEA-COMP:9684"/>
        <dbReference type="ChEBI" id="CHEBI:15377"/>
        <dbReference type="ChEBI" id="CHEBI:15378"/>
        <dbReference type="ChEBI" id="CHEBI:29985"/>
        <dbReference type="ChEBI" id="CHEBI:30616"/>
        <dbReference type="ChEBI" id="CHEBI:43474"/>
        <dbReference type="ChEBI" id="CHEBI:58359"/>
        <dbReference type="ChEBI" id="CHEBI:78520"/>
        <dbReference type="ChEBI" id="CHEBI:78521"/>
        <dbReference type="ChEBI" id="CHEBI:456216"/>
    </reaction>
</comment>
<accession>A0A0R1U6A6</accession>
<keyword evidence="6" id="KW-0436">Ligase</keyword>
<dbReference type="PANTHER" id="PTHR15004:SF0">
    <property type="entry name" value="GLUTAMYL-TRNA(GLN) AMIDOTRANSFERASE SUBUNIT C, MITOCHONDRIAL"/>
    <property type="match status" value="1"/>
</dbReference>
<evidence type="ECO:0000256" key="4">
    <source>
        <dbReference type="ARBA" id="ARBA00047380"/>
    </source>
</evidence>
<evidence type="ECO:0000313" key="7">
    <source>
        <dbReference type="EMBL" id="KRL86530.1"/>
    </source>
</evidence>
<protein>
    <recommendedName>
        <fullName evidence="6">Aspartyl/glutamyl-tRNA(Asn/Gln) amidotransferase subunit C</fullName>
        <shortName evidence="6">Asp/Glu-ADT subunit C</shortName>
        <ecNumber evidence="6">6.3.5.-</ecNumber>
    </recommendedName>
</protein>
<dbReference type="GO" id="GO:0005524">
    <property type="term" value="F:ATP binding"/>
    <property type="evidence" value="ECO:0007669"/>
    <property type="project" value="UniProtKB-KW"/>
</dbReference>
<evidence type="ECO:0000256" key="3">
    <source>
        <dbReference type="ARBA" id="ARBA00024799"/>
    </source>
</evidence>
<evidence type="ECO:0000256" key="6">
    <source>
        <dbReference type="HAMAP-Rule" id="MF_00122"/>
    </source>
</evidence>
<comment type="catalytic activity">
    <reaction evidence="4 6">
        <text>L-aspartyl-tRNA(Asn) + L-glutamine + ATP + H2O = L-asparaginyl-tRNA(Asn) + L-glutamate + ADP + phosphate + 2 H(+)</text>
        <dbReference type="Rhea" id="RHEA:14513"/>
        <dbReference type="Rhea" id="RHEA-COMP:9674"/>
        <dbReference type="Rhea" id="RHEA-COMP:9677"/>
        <dbReference type="ChEBI" id="CHEBI:15377"/>
        <dbReference type="ChEBI" id="CHEBI:15378"/>
        <dbReference type="ChEBI" id="CHEBI:29985"/>
        <dbReference type="ChEBI" id="CHEBI:30616"/>
        <dbReference type="ChEBI" id="CHEBI:43474"/>
        <dbReference type="ChEBI" id="CHEBI:58359"/>
        <dbReference type="ChEBI" id="CHEBI:78515"/>
        <dbReference type="ChEBI" id="CHEBI:78516"/>
        <dbReference type="ChEBI" id="CHEBI:456216"/>
    </reaction>
</comment>
<dbReference type="Proteomes" id="UP000051922">
    <property type="component" value="Unassembled WGS sequence"/>
</dbReference>
<keyword evidence="8" id="KW-1185">Reference proteome</keyword>
<dbReference type="AlphaFoldDB" id="A0A0R1U6A6"/>
<keyword evidence="6" id="KW-0547">Nucleotide-binding</keyword>